<dbReference type="SUPFAM" id="SSF56112">
    <property type="entry name" value="Protein kinase-like (PK-like)"/>
    <property type="match status" value="1"/>
</dbReference>
<gene>
    <name evidence="2" type="ORF">H8792_000690</name>
</gene>
<dbReference type="EMBL" id="JACBGI020000001">
    <property type="protein sequence ID" value="MBF6056855.1"/>
    <property type="molecule type" value="Genomic_DNA"/>
</dbReference>
<dbReference type="SUPFAM" id="SSF52540">
    <property type="entry name" value="P-loop containing nucleoside triphosphate hydrolases"/>
    <property type="match status" value="1"/>
</dbReference>
<feature type="domain" description="Aminoglycoside phosphotransferase" evidence="1">
    <location>
        <begin position="128"/>
        <end position="288"/>
    </location>
</feature>
<dbReference type="InterPro" id="IPR052732">
    <property type="entry name" value="Cell-binding_unc_protein"/>
</dbReference>
<name>A0ABS0BUT9_9GAMM</name>
<dbReference type="PANTHER" id="PTHR43883:SF1">
    <property type="entry name" value="GLUCONOKINASE"/>
    <property type="match status" value="1"/>
</dbReference>
<comment type="caution">
    <text evidence="2">The sequence shown here is derived from an EMBL/GenBank/DDBJ whole genome shotgun (WGS) entry which is preliminary data.</text>
</comment>
<dbReference type="PANTHER" id="PTHR43883">
    <property type="entry name" value="SLR0207 PROTEIN"/>
    <property type="match status" value="1"/>
</dbReference>
<evidence type="ECO:0000313" key="2">
    <source>
        <dbReference type="EMBL" id="MBF6056855.1"/>
    </source>
</evidence>
<dbReference type="InterPro" id="IPR011009">
    <property type="entry name" value="Kinase-like_dom_sf"/>
</dbReference>
<dbReference type="RefSeq" id="WP_194947215.1">
    <property type="nucleotide sequence ID" value="NZ_JACBGI020000001.1"/>
</dbReference>
<evidence type="ECO:0000313" key="3">
    <source>
        <dbReference type="Proteomes" id="UP001193680"/>
    </source>
</evidence>
<keyword evidence="3" id="KW-1185">Reference proteome</keyword>
<proteinExistence type="predicted"/>
<dbReference type="Pfam" id="PF01636">
    <property type="entry name" value="APH"/>
    <property type="match status" value="1"/>
</dbReference>
<dbReference type="Proteomes" id="UP001193680">
    <property type="component" value="Unassembled WGS sequence"/>
</dbReference>
<organism evidence="2 3">
    <name type="scientific">Thiomicrorhabdus heinhorstiae</name>
    <dbReference type="NCBI Taxonomy" id="2748010"/>
    <lineage>
        <taxon>Bacteria</taxon>
        <taxon>Pseudomonadati</taxon>
        <taxon>Pseudomonadota</taxon>
        <taxon>Gammaproteobacteria</taxon>
        <taxon>Thiotrichales</taxon>
        <taxon>Piscirickettsiaceae</taxon>
        <taxon>Thiomicrorhabdus</taxon>
    </lineage>
</organism>
<reference evidence="2 3" key="1">
    <citation type="submission" date="2020-11" db="EMBL/GenBank/DDBJ databases">
        <title>Sulfur oxidizing isolate from Hospital Hole Sinkhole.</title>
        <authorList>
            <person name="Scott K.M."/>
        </authorList>
    </citation>
    <scope>NUCLEOTIDE SEQUENCE [LARGE SCALE GENOMIC DNA]</scope>
    <source>
        <strain evidence="2 3">HH1</strain>
    </source>
</reference>
<dbReference type="Pfam" id="PF13671">
    <property type="entry name" value="AAA_33"/>
    <property type="match status" value="1"/>
</dbReference>
<dbReference type="Gene3D" id="3.40.50.300">
    <property type="entry name" value="P-loop containing nucleotide triphosphate hydrolases"/>
    <property type="match status" value="1"/>
</dbReference>
<accession>A0ABS0BUT9</accession>
<evidence type="ECO:0000259" key="1">
    <source>
        <dbReference type="Pfam" id="PF01636"/>
    </source>
</evidence>
<protein>
    <submittedName>
        <fullName evidence="2">AAA family ATPase</fullName>
    </submittedName>
</protein>
<dbReference type="InterPro" id="IPR027417">
    <property type="entry name" value="P-loop_NTPase"/>
</dbReference>
<dbReference type="Gene3D" id="3.90.1200.10">
    <property type="match status" value="1"/>
</dbReference>
<sequence>MSEVPLPDLIQALSIPETYPHPVEVITTIETHISVVFLTGEFAYKLKKPVDFGFLDFTRLQQRLKYYQLELELNKRTAPQLYLEVCPLYLHTVATLSFEPQHPADEPIEYLLKMRQFDPNSVLSRLLQQQSLNSVQIEALAMQIADFHTKAEPVEKQSKLGDPEVILQPMLDNFPTLLKDYQDLAGSELDQLQDWTRRTYQKLLQRLIARKKDGYIRACHGDLHLDNIALVDEQPLLFDGIEFNENFRWIDVLSDLAFLLIDLDFRKQRRLKSKILSIYLNQTQDYAVFDLLGFYRVYRTLVRAKISGLRCAQLESKDYRKKVMQQTTLDYIHQALEYSQESKQPKLVLLQGISGSGKSYLADHLLDWFDAVILSSDRTRKHLYGIQSTARISTEDKRKLYGAEMNRLTYDTLLSNAATLLQQRQNVIVDATFLKREHRQRFYDLQTSHDCEVFTLSMQISRELAENAIRYRLHTNIDPSDADATVMLQQYKVNQIPQKDEPALLLSADELRIRIPEEEIKAFLKINDI</sequence>
<dbReference type="InterPro" id="IPR002575">
    <property type="entry name" value="Aminoglycoside_PTrfase"/>
</dbReference>